<dbReference type="EC" id="2.1.1.63" evidence="8"/>
<comment type="catalytic activity">
    <reaction evidence="1">
        <text>a 4-O-methyl-thymidine in DNA + L-cysteinyl-[protein] = a thymidine in DNA + S-methyl-L-cysteinyl-[protein]</text>
        <dbReference type="Rhea" id="RHEA:53428"/>
        <dbReference type="Rhea" id="RHEA-COMP:10131"/>
        <dbReference type="Rhea" id="RHEA-COMP:10132"/>
        <dbReference type="Rhea" id="RHEA-COMP:13555"/>
        <dbReference type="Rhea" id="RHEA-COMP:13556"/>
        <dbReference type="ChEBI" id="CHEBI:29950"/>
        <dbReference type="ChEBI" id="CHEBI:82612"/>
        <dbReference type="ChEBI" id="CHEBI:137386"/>
        <dbReference type="ChEBI" id="CHEBI:137387"/>
        <dbReference type="EC" id="2.1.1.63"/>
    </reaction>
</comment>
<evidence type="ECO:0000256" key="6">
    <source>
        <dbReference type="ARBA" id="ARBA00049348"/>
    </source>
</evidence>
<dbReference type="Pfam" id="PF01035">
    <property type="entry name" value="DNA_binding_1"/>
    <property type="match status" value="1"/>
</dbReference>
<reference evidence="8 9" key="1">
    <citation type="journal article" date="2013" name="Appl. Environ. Microbiol.">
        <title>Variation of the Virus-Related Elements within Syntenic Genomes of the Hyperthermophilic Archaeon Aeropyrum.</title>
        <authorList>
            <person name="Daifuku T."/>
            <person name="Yoshida T."/>
            <person name="Kitamura T."/>
            <person name="Kawaichi S."/>
            <person name="Inoue T."/>
            <person name="Nomura K."/>
            <person name="Yoshida Y."/>
            <person name="Kuno S."/>
            <person name="Sako Y."/>
        </authorList>
    </citation>
    <scope>NUCLEOTIDE SEQUENCE [LARGE SCALE GENOMIC DNA]</scope>
    <source>
        <strain evidence="8 9">SY1</strain>
    </source>
</reference>
<keyword evidence="4" id="KW-0227">DNA damage</keyword>
<comment type="catalytic activity">
    <reaction evidence="6">
        <text>a 6-O-methyl-2'-deoxyguanosine in DNA + L-cysteinyl-[protein] = S-methyl-L-cysteinyl-[protein] + a 2'-deoxyguanosine in DNA</text>
        <dbReference type="Rhea" id="RHEA:24000"/>
        <dbReference type="Rhea" id="RHEA-COMP:10131"/>
        <dbReference type="Rhea" id="RHEA-COMP:10132"/>
        <dbReference type="Rhea" id="RHEA-COMP:11367"/>
        <dbReference type="Rhea" id="RHEA-COMP:11368"/>
        <dbReference type="ChEBI" id="CHEBI:29950"/>
        <dbReference type="ChEBI" id="CHEBI:82612"/>
        <dbReference type="ChEBI" id="CHEBI:85445"/>
        <dbReference type="ChEBI" id="CHEBI:85448"/>
        <dbReference type="EC" id="2.1.1.63"/>
    </reaction>
</comment>
<dbReference type="InterPro" id="IPR036388">
    <property type="entry name" value="WH-like_DNA-bd_sf"/>
</dbReference>
<dbReference type="Proteomes" id="UP000016887">
    <property type="component" value="Chromosome"/>
</dbReference>
<accession>U3TDP9</accession>
<dbReference type="GO" id="GO:0032259">
    <property type="term" value="P:methylation"/>
    <property type="evidence" value="ECO:0007669"/>
    <property type="project" value="UniProtKB-KW"/>
</dbReference>
<organism evidence="8 9">
    <name type="scientific">Aeropyrum camini SY1 = JCM 12091</name>
    <dbReference type="NCBI Taxonomy" id="1198449"/>
    <lineage>
        <taxon>Archaea</taxon>
        <taxon>Thermoproteota</taxon>
        <taxon>Thermoprotei</taxon>
        <taxon>Desulfurococcales</taxon>
        <taxon>Desulfurococcaceae</taxon>
        <taxon>Aeropyrum</taxon>
    </lineage>
</organism>
<evidence type="ECO:0000256" key="4">
    <source>
        <dbReference type="ARBA" id="ARBA00022763"/>
    </source>
</evidence>
<proteinExistence type="predicted"/>
<keyword evidence="3 8" id="KW-0808">Transferase</keyword>
<evidence type="ECO:0000313" key="9">
    <source>
        <dbReference type="Proteomes" id="UP000016887"/>
    </source>
</evidence>
<keyword evidence="5" id="KW-0234">DNA repair</keyword>
<feature type="domain" description="Methylated-DNA-[protein]-cysteine S-methyltransferase DNA binding" evidence="7">
    <location>
        <begin position="61"/>
        <end position="136"/>
    </location>
</feature>
<dbReference type="GO" id="GO:0003908">
    <property type="term" value="F:methylated-DNA-[protein]-cysteine S-methyltransferase activity"/>
    <property type="evidence" value="ECO:0007669"/>
    <property type="project" value="UniProtKB-EC"/>
</dbReference>
<dbReference type="PROSITE" id="PS00374">
    <property type="entry name" value="MGMT"/>
    <property type="match status" value="1"/>
</dbReference>
<dbReference type="InterPro" id="IPR001497">
    <property type="entry name" value="MethylDNA_cys_MeTrfase_AS"/>
</dbReference>
<dbReference type="InterPro" id="IPR014048">
    <property type="entry name" value="MethylDNA_cys_MeTrfase_DNA-bd"/>
</dbReference>
<dbReference type="KEGG" id="acj:ACAM_0629"/>
<protein>
    <submittedName>
        <fullName evidence="8">Methylated-DNA-protein-cysteine</fullName>
        <ecNumber evidence="8">2.1.1.63</ecNumber>
    </submittedName>
</protein>
<dbReference type="eggNOG" id="arCOG02724">
    <property type="taxonomic scope" value="Archaea"/>
</dbReference>
<dbReference type="EMBL" id="AP012489">
    <property type="protein sequence ID" value="BAN90098.1"/>
    <property type="molecule type" value="Genomic_DNA"/>
</dbReference>
<sequence length="175" mass="18156">MARPGHSGRVTPGLVSNPEVKPAALEAPVGSERPCRGLQAGAGPLQQVGAPLMAPSIGSQIVYTLLFLIPLGSVTTYSSLARASGLHPRAVGRILARNPTPIVVPCHRVVRSDGRIGGYSMGGPEVKAALLRLEGVRLVRSNGSYLVHPSHIIDLASLLLDPPGDTEALSTAKPD</sequence>
<evidence type="ECO:0000313" key="8">
    <source>
        <dbReference type="EMBL" id="BAN90098.1"/>
    </source>
</evidence>
<evidence type="ECO:0000259" key="7">
    <source>
        <dbReference type="Pfam" id="PF01035"/>
    </source>
</evidence>
<evidence type="ECO:0000256" key="3">
    <source>
        <dbReference type="ARBA" id="ARBA00022679"/>
    </source>
</evidence>
<dbReference type="CDD" id="cd06445">
    <property type="entry name" value="ATase"/>
    <property type="match status" value="1"/>
</dbReference>
<dbReference type="STRING" id="1198449.ACAM_0629"/>
<gene>
    <name evidence="8" type="primary">ogt</name>
    <name evidence="8" type="ORF">ACAM_0629</name>
</gene>
<dbReference type="AlphaFoldDB" id="U3TDP9"/>
<keyword evidence="9" id="KW-1185">Reference proteome</keyword>
<dbReference type="InterPro" id="IPR036217">
    <property type="entry name" value="MethylDNA_cys_MeTrfase_DNAb"/>
</dbReference>
<dbReference type="PATRIC" id="fig|1198449.6.peg.634"/>
<dbReference type="GO" id="GO:0006281">
    <property type="term" value="P:DNA repair"/>
    <property type="evidence" value="ECO:0007669"/>
    <property type="project" value="UniProtKB-KW"/>
</dbReference>
<dbReference type="PANTHER" id="PTHR10815:SF13">
    <property type="entry name" value="METHYLATED-DNA--PROTEIN-CYSTEINE METHYLTRANSFERASE"/>
    <property type="match status" value="1"/>
</dbReference>
<dbReference type="PANTHER" id="PTHR10815">
    <property type="entry name" value="METHYLATED-DNA--PROTEIN-CYSTEINE METHYLTRANSFERASE"/>
    <property type="match status" value="1"/>
</dbReference>
<dbReference type="Gene3D" id="1.10.10.10">
    <property type="entry name" value="Winged helix-like DNA-binding domain superfamily/Winged helix DNA-binding domain"/>
    <property type="match status" value="1"/>
</dbReference>
<name>U3TDP9_9CREN</name>
<dbReference type="SUPFAM" id="SSF46767">
    <property type="entry name" value="Methylated DNA-protein cysteine methyltransferase, C-terminal domain"/>
    <property type="match status" value="1"/>
</dbReference>
<evidence type="ECO:0000256" key="1">
    <source>
        <dbReference type="ARBA" id="ARBA00001286"/>
    </source>
</evidence>
<evidence type="ECO:0000256" key="2">
    <source>
        <dbReference type="ARBA" id="ARBA00022603"/>
    </source>
</evidence>
<keyword evidence="2 8" id="KW-0489">Methyltransferase</keyword>
<dbReference type="NCBIfam" id="TIGR00589">
    <property type="entry name" value="ogt"/>
    <property type="match status" value="1"/>
</dbReference>
<evidence type="ECO:0000256" key="5">
    <source>
        <dbReference type="ARBA" id="ARBA00023204"/>
    </source>
</evidence>